<sequence>MQIVIAGCGKVGAQFATVMSEEGHEISVVDSNSANLNLLGPSFHGVTVLGVPIDEDVLKQAGIEGADGFAAVTPDDNINMMACQIAKEVFHVPRIFARIQDPVKEQVFYQFGVHTVCPTNMAVEEFRALMLGESSTRTCYLDNTGIEFNYERIGDKDVGKLLKEITAAKDTMLLGVLRNGQLSFASPSFKLEFNDELVIVSKI</sequence>
<evidence type="ECO:0000313" key="1">
    <source>
        <dbReference type="EMBL" id="QOX64976.1"/>
    </source>
</evidence>
<organism evidence="1 2">
    <name type="scientific">Anoxybacterium hadale</name>
    <dbReference type="NCBI Taxonomy" id="3408580"/>
    <lineage>
        <taxon>Bacteria</taxon>
        <taxon>Bacillati</taxon>
        <taxon>Bacillota</taxon>
        <taxon>Clostridia</taxon>
        <taxon>Peptostreptococcales</taxon>
        <taxon>Anaerovoracaceae</taxon>
        <taxon>Anoxybacterium</taxon>
    </lineage>
</organism>
<keyword evidence="2" id="KW-1185">Reference proteome</keyword>
<name>A0ACD1AEV9_9FIRM</name>
<proteinExistence type="predicted"/>
<reference evidence="1" key="1">
    <citation type="submission" date="2019-08" db="EMBL/GenBank/DDBJ databases">
        <title>Genome sequence of Clostridiales bacterium MT110.</title>
        <authorList>
            <person name="Cao J."/>
        </authorList>
    </citation>
    <scope>NUCLEOTIDE SEQUENCE</scope>
    <source>
        <strain evidence="1">MT110</strain>
    </source>
</reference>
<protein>
    <submittedName>
        <fullName evidence="1">TrkA family potassium uptake protein</fullName>
    </submittedName>
</protein>
<dbReference type="EMBL" id="CP042469">
    <property type="protein sequence ID" value="QOX64976.1"/>
    <property type="molecule type" value="Genomic_DNA"/>
</dbReference>
<gene>
    <name evidence="1" type="ORF">FRZ06_17300</name>
</gene>
<accession>A0ACD1AEV9</accession>
<dbReference type="Proteomes" id="UP000594014">
    <property type="component" value="Chromosome"/>
</dbReference>
<evidence type="ECO:0000313" key="2">
    <source>
        <dbReference type="Proteomes" id="UP000594014"/>
    </source>
</evidence>